<proteinExistence type="predicted"/>
<keyword evidence="2" id="KW-1185">Reference proteome</keyword>
<gene>
    <name evidence="1" type="ORF">P3T76_004707</name>
</gene>
<evidence type="ECO:0000313" key="1">
    <source>
        <dbReference type="EMBL" id="KAK1943311.1"/>
    </source>
</evidence>
<reference evidence="1" key="1">
    <citation type="submission" date="2023-08" db="EMBL/GenBank/DDBJ databases">
        <title>Reference Genome Resource for the Citrus Pathogen Phytophthora citrophthora.</title>
        <authorList>
            <person name="Moller H."/>
            <person name="Coetzee B."/>
            <person name="Rose L.J."/>
            <person name="Van Niekerk J.M."/>
        </authorList>
    </citation>
    <scope>NUCLEOTIDE SEQUENCE</scope>
    <source>
        <strain evidence="1">STE-U-9442</strain>
    </source>
</reference>
<protein>
    <submittedName>
        <fullName evidence="1">Uncharacterized protein</fullName>
    </submittedName>
</protein>
<accession>A0AAD9LP81</accession>
<name>A0AAD9LP81_9STRA</name>
<dbReference type="Proteomes" id="UP001259832">
    <property type="component" value="Unassembled WGS sequence"/>
</dbReference>
<comment type="caution">
    <text evidence="1">The sequence shown here is derived from an EMBL/GenBank/DDBJ whole genome shotgun (WGS) entry which is preliminary data.</text>
</comment>
<organism evidence="1 2">
    <name type="scientific">Phytophthora citrophthora</name>
    <dbReference type="NCBI Taxonomy" id="4793"/>
    <lineage>
        <taxon>Eukaryota</taxon>
        <taxon>Sar</taxon>
        <taxon>Stramenopiles</taxon>
        <taxon>Oomycota</taxon>
        <taxon>Peronosporomycetes</taxon>
        <taxon>Peronosporales</taxon>
        <taxon>Peronosporaceae</taxon>
        <taxon>Phytophthora</taxon>
    </lineage>
</organism>
<dbReference type="EMBL" id="JASMQC010000007">
    <property type="protein sequence ID" value="KAK1943311.1"/>
    <property type="molecule type" value="Genomic_DNA"/>
</dbReference>
<dbReference type="AlphaFoldDB" id="A0AAD9LP81"/>
<sequence length="70" mass="8084">MDYLTKPIEQISDSGKLQNLLLGTPNSDQHHRYLLYNPNGDGRQWDTEIVSDMVREKLAERLLSVTNARK</sequence>
<evidence type="ECO:0000313" key="2">
    <source>
        <dbReference type="Proteomes" id="UP001259832"/>
    </source>
</evidence>